<dbReference type="EMBL" id="QWDN01001149">
    <property type="protein sequence ID" value="TEB40572.1"/>
    <property type="molecule type" value="Genomic_DNA"/>
</dbReference>
<dbReference type="AlphaFoldDB" id="A0A4Y7U462"/>
<proteinExistence type="predicted"/>
<organism evidence="1 2">
    <name type="scientific">Flavobacterium circumlabens</name>
    <dbReference type="NCBI Taxonomy" id="2133765"/>
    <lineage>
        <taxon>Bacteria</taxon>
        <taxon>Pseudomonadati</taxon>
        <taxon>Bacteroidota</taxon>
        <taxon>Flavobacteriia</taxon>
        <taxon>Flavobacteriales</taxon>
        <taxon>Flavobacteriaceae</taxon>
        <taxon>Flavobacterium</taxon>
    </lineage>
</organism>
<dbReference type="RefSeq" id="WP_238698901.1">
    <property type="nucleotide sequence ID" value="NZ_QWDN01001149.1"/>
</dbReference>
<accession>A0A4Y7U462</accession>
<evidence type="ECO:0000313" key="2">
    <source>
        <dbReference type="Proteomes" id="UP000298340"/>
    </source>
</evidence>
<comment type="caution">
    <text evidence="1">The sequence shown here is derived from an EMBL/GenBank/DDBJ whole genome shotgun (WGS) entry which is preliminary data.</text>
</comment>
<sequence length="60" mass="6780">MTNIADKYCLSGSSVISRKEKSSPVIPFQWEKLCRASNEDFSFVEMTNIVDKNGSYAQDL</sequence>
<protein>
    <submittedName>
        <fullName evidence="1">Uncharacterized protein</fullName>
    </submittedName>
</protein>
<dbReference type="Proteomes" id="UP000298340">
    <property type="component" value="Unassembled WGS sequence"/>
</dbReference>
<gene>
    <name evidence="1" type="ORF">D0809_29930</name>
</gene>
<name>A0A4Y7U462_9FLAO</name>
<evidence type="ECO:0000313" key="1">
    <source>
        <dbReference type="EMBL" id="TEB40572.1"/>
    </source>
</evidence>
<reference evidence="1 2" key="1">
    <citation type="journal article" date="2018" name="Syst. Appl. Microbiol.">
        <title>Flavobacterium circumlabens sp. nov. and Flavobacterium cupreum sp. nov., two psychrotrophic species isolated from Antarctic environmental samples.</title>
        <authorList>
            <person name="Kralova S."/>
            <person name="Busse H.J."/>
            <person name="Svec P."/>
            <person name="Maslanova I."/>
            <person name="Stankova E."/>
            <person name="Bartak M."/>
            <person name="Sedlacek I."/>
        </authorList>
    </citation>
    <scope>NUCLEOTIDE SEQUENCE [LARGE SCALE GENOMIC DNA]</scope>
    <source>
        <strain evidence="1 2">CCM 8828</strain>
    </source>
</reference>